<keyword evidence="2" id="KW-1133">Transmembrane helix</keyword>
<keyword evidence="4" id="KW-1185">Reference proteome</keyword>
<feature type="transmembrane region" description="Helical" evidence="2">
    <location>
        <begin position="361"/>
        <end position="383"/>
    </location>
</feature>
<gene>
    <name evidence="3" type="ORF">GCM10023095_11550</name>
</gene>
<dbReference type="RefSeq" id="WP_345010968.1">
    <property type="nucleotide sequence ID" value="NZ_BAABFC010000009.1"/>
</dbReference>
<accession>A0ABP8Q3S9</accession>
<keyword evidence="2" id="KW-0812">Transmembrane</keyword>
<evidence type="ECO:0000256" key="2">
    <source>
        <dbReference type="SAM" id="Phobius"/>
    </source>
</evidence>
<feature type="compositionally biased region" description="Basic and acidic residues" evidence="1">
    <location>
        <begin position="405"/>
        <end position="421"/>
    </location>
</feature>
<feature type="region of interest" description="Disordered" evidence="1">
    <location>
        <begin position="398"/>
        <end position="421"/>
    </location>
</feature>
<evidence type="ECO:0000256" key="1">
    <source>
        <dbReference type="SAM" id="MobiDB-lite"/>
    </source>
</evidence>
<sequence>MARLVCGLWLLLTTLTGWANEVYAPSDIPLLNNRFRIDPKVEEITFFIYREAGTAPAILVQPDGSKLYHFRAPESVRWLSLPDKDLITIEHPMPGPWQTIAQVDPRNRIRLVTDLAMALDKLPLRVYSGEQLKVTGRLLEHGKIPTDPFYLSDVGMTMKLLAFAGNDVDPSGEPRLIGRFKDNGQDLDEKPEDGVVTARMDMTGVDGGKYRVVISTGNEIFVRSQFQTLLVYPLPVRIEQSPASNEYGPRLNFYLDEDELLPGSVAIRGSVQGEFDEGEQFAVQGDGDPHLAVQLKRPELEGRYTINMTLFGTTKNGQRQVMIKLPSEEFNIYPLVEAVEVSAASMALAPEPVPEPEGSLWWLWLSLGGVVLLGSAAGLLFWLKQRAFRRALLQPEPDLFAPAPDKPKSTDDDELDLNRLD</sequence>
<protein>
    <submittedName>
        <fullName evidence="3">TIGR03503 family protein</fullName>
    </submittedName>
</protein>
<evidence type="ECO:0000313" key="4">
    <source>
        <dbReference type="Proteomes" id="UP001501321"/>
    </source>
</evidence>
<name>A0ABP8Q3S9_9GAMM</name>
<reference evidence="4" key="1">
    <citation type="journal article" date="2019" name="Int. J. Syst. Evol. Microbiol.">
        <title>The Global Catalogue of Microorganisms (GCM) 10K type strain sequencing project: providing services to taxonomists for standard genome sequencing and annotation.</title>
        <authorList>
            <consortium name="The Broad Institute Genomics Platform"/>
            <consortium name="The Broad Institute Genome Sequencing Center for Infectious Disease"/>
            <person name="Wu L."/>
            <person name="Ma J."/>
        </authorList>
    </citation>
    <scope>NUCLEOTIDE SEQUENCE [LARGE SCALE GENOMIC DNA]</scope>
    <source>
        <strain evidence="4">JCM 32226</strain>
    </source>
</reference>
<organism evidence="3 4">
    <name type="scientific">Pseudaeromonas paramecii</name>
    <dbReference type="NCBI Taxonomy" id="2138166"/>
    <lineage>
        <taxon>Bacteria</taxon>
        <taxon>Pseudomonadati</taxon>
        <taxon>Pseudomonadota</taxon>
        <taxon>Gammaproteobacteria</taxon>
        <taxon>Aeromonadales</taxon>
        <taxon>Aeromonadaceae</taxon>
        <taxon>Pseudaeromonas</taxon>
    </lineage>
</organism>
<dbReference type="EMBL" id="BAABFC010000009">
    <property type="protein sequence ID" value="GAA4496494.1"/>
    <property type="molecule type" value="Genomic_DNA"/>
</dbReference>
<keyword evidence="2" id="KW-0472">Membrane</keyword>
<dbReference type="Proteomes" id="UP001501321">
    <property type="component" value="Unassembled WGS sequence"/>
</dbReference>
<comment type="caution">
    <text evidence="3">The sequence shown here is derived from an EMBL/GenBank/DDBJ whole genome shotgun (WGS) entry which is preliminary data.</text>
</comment>
<evidence type="ECO:0000313" key="3">
    <source>
        <dbReference type="EMBL" id="GAA4496494.1"/>
    </source>
</evidence>
<proteinExistence type="predicted"/>